<dbReference type="PANTHER" id="PTHR45708:SF31">
    <property type="entry name" value="III ACIDIC ENDOCHITINASE, PUTATIVE-RELATED"/>
    <property type="match status" value="1"/>
</dbReference>
<evidence type="ECO:0000256" key="11">
    <source>
        <dbReference type="ARBA" id="ARBA00023326"/>
    </source>
</evidence>
<dbReference type="GO" id="GO:0005576">
    <property type="term" value="C:extracellular region"/>
    <property type="evidence" value="ECO:0007669"/>
    <property type="project" value="UniProtKB-SubCell"/>
</dbReference>
<keyword evidence="5" id="KW-0964">Secreted</keyword>
<dbReference type="InterPro" id="IPR001223">
    <property type="entry name" value="Glyco_hydro18_cat"/>
</dbReference>
<evidence type="ECO:0000256" key="12">
    <source>
        <dbReference type="ARBA" id="ARBA00073139"/>
    </source>
</evidence>
<evidence type="ECO:0000313" key="16">
    <source>
        <dbReference type="Proteomes" id="UP001386955"/>
    </source>
</evidence>
<protein>
    <recommendedName>
        <fullName evidence="12">Acidic endochitinase</fullName>
        <ecNumber evidence="4">3.2.1.14</ecNumber>
    </recommendedName>
</protein>
<feature type="signal peptide" evidence="13">
    <location>
        <begin position="1"/>
        <end position="25"/>
    </location>
</feature>
<keyword evidence="6" id="KW-0378">Hydrolase</keyword>
<sequence length="316" mass="34397">MAPNFKVALTLSLSVTLCFLTLSLGDKGKIAVYWGQKADDGTLASTCESGNYDIVFLSFLDTFGCSRSPILNLDAHCGVKTGTPCTRLRTEIERCQQRGVKVLLALGGPTPSYSLCSADDAKVVATYLYNNFLSAQNGPLGTVSLDGIHFDIQSASNAHWEDLLQTLYDIRQRSTGNSFILSAAPSCFLPDPVLDTAIKTRNFDHMFIRFYNSPVCQYSAGDASSLLDSWNAWTANINYNASLFIELPASPDAASNGGYVEPANLVTQVIPYVKVSSSFAGVALWDRSRDVKSLYSNQIKPLLFHSTIKLASVRDI</sequence>
<keyword evidence="8" id="KW-1015">Disulfide bond</keyword>
<keyword evidence="9" id="KW-0119">Carbohydrate metabolism</keyword>
<dbReference type="SUPFAM" id="SSF51445">
    <property type="entry name" value="(Trans)glycosidases"/>
    <property type="match status" value="1"/>
</dbReference>
<dbReference type="Proteomes" id="UP001386955">
    <property type="component" value="Unassembled WGS sequence"/>
</dbReference>
<keyword evidence="13" id="KW-0732">Signal</keyword>
<keyword evidence="10" id="KW-0326">Glycosidase</keyword>
<dbReference type="PANTHER" id="PTHR45708">
    <property type="entry name" value="ENDOCHITINASE"/>
    <property type="match status" value="1"/>
</dbReference>
<evidence type="ECO:0000313" key="15">
    <source>
        <dbReference type="EMBL" id="KAK7391142.1"/>
    </source>
</evidence>
<keyword evidence="11" id="KW-0624">Polysaccharide degradation</keyword>
<evidence type="ECO:0000256" key="6">
    <source>
        <dbReference type="ARBA" id="ARBA00022801"/>
    </source>
</evidence>
<dbReference type="AlphaFoldDB" id="A0AAN9S8A3"/>
<evidence type="ECO:0000256" key="5">
    <source>
        <dbReference type="ARBA" id="ARBA00022525"/>
    </source>
</evidence>
<comment type="caution">
    <text evidence="15">The sequence shown here is derived from an EMBL/GenBank/DDBJ whole genome shotgun (WGS) entry which is preliminary data.</text>
</comment>
<evidence type="ECO:0000259" key="14">
    <source>
        <dbReference type="PROSITE" id="PS51910"/>
    </source>
</evidence>
<accession>A0AAN9S8A3</accession>
<proteinExistence type="inferred from homology"/>
<comment type="catalytic activity">
    <reaction evidence="1">
        <text>Random endo-hydrolysis of N-acetyl-beta-D-glucosaminide (1-&gt;4)-beta-linkages in chitin and chitodextrins.</text>
        <dbReference type="EC" id="3.2.1.14"/>
    </reaction>
</comment>
<dbReference type="InterPro" id="IPR017853">
    <property type="entry name" value="GH"/>
</dbReference>
<name>A0AAN9S8A3_PSOTE</name>
<keyword evidence="7" id="KW-0146">Chitin degradation</keyword>
<evidence type="ECO:0000256" key="8">
    <source>
        <dbReference type="ARBA" id="ARBA00023157"/>
    </source>
</evidence>
<feature type="chain" id="PRO_5042919283" description="Acidic endochitinase" evidence="13">
    <location>
        <begin position="26"/>
        <end position="316"/>
    </location>
</feature>
<dbReference type="GO" id="GO:0008843">
    <property type="term" value="F:endochitinase activity"/>
    <property type="evidence" value="ECO:0007669"/>
    <property type="project" value="UniProtKB-EC"/>
</dbReference>
<evidence type="ECO:0000256" key="7">
    <source>
        <dbReference type="ARBA" id="ARBA00023024"/>
    </source>
</evidence>
<evidence type="ECO:0000256" key="2">
    <source>
        <dbReference type="ARBA" id="ARBA00004239"/>
    </source>
</evidence>
<dbReference type="EMBL" id="JAYMYS010000005">
    <property type="protein sequence ID" value="KAK7391142.1"/>
    <property type="molecule type" value="Genomic_DNA"/>
</dbReference>
<reference evidence="15 16" key="1">
    <citation type="submission" date="2024-01" db="EMBL/GenBank/DDBJ databases">
        <title>The genomes of 5 underutilized Papilionoideae crops provide insights into root nodulation and disease resistanc.</title>
        <authorList>
            <person name="Jiang F."/>
        </authorList>
    </citation>
    <scope>NUCLEOTIDE SEQUENCE [LARGE SCALE GENOMIC DNA]</scope>
    <source>
        <strain evidence="15">DUOXIRENSHENG_FW03</strain>
        <tissue evidence="15">Leaves</tissue>
    </source>
</reference>
<feature type="domain" description="GH18" evidence="14">
    <location>
        <begin position="28"/>
        <end position="306"/>
    </location>
</feature>
<dbReference type="CDD" id="cd02877">
    <property type="entry name" value="GH18_hevamine_XipI_class_III"/>
    <property type="match status" value="1"/>
</dbReference>
<keyword evidence="16" id="KW-1185">Reference proteome</keyword>
<evidence type="ECO:0000256" key="10">
    <source>
        <dbReference type="ARBA" id="ARBA00023295"/>
    </source>
</evidence>
<dbReference type="Pfam" id="PF00704">
    <property type="entry name" value="Glyco_hydro_18"/>
    <property type="match status" value="1"/>
</dbReference>
<dbReference type="InterPro" id="IPR050542">
    <property type="entry name" value="Glycosyl_Hydrlase18_Chitinase"/>
</dbReference>
<dbReference type="PROSITE" id="PS51910">
    <property type="entry name" value="GH18_2"/>
    <property type="match status" value="1"/>
</dbReference>
<comment type="subcellular location">
    <subcellularLocation>
        <location evidence="2">Secreted</location>
        <location evidence="2">Extracellular space</location>
    </subcellularLocation>
</comment>
<evidence type="ECO:0000256" key="3">
    <source>
        <dbReference type="ARBA" id="ARBA00009121"/>
    </source>
</evidence>
<comment type="similarity">
    <text evidence="3">Belongs to the glycosyl hydrolase 18 family. Chitinase class II subfamily.</text>
</comment>
<dbReference type="InterPro" id="IPR045321">
    <property type="entry name" value="Cts1-like"/>
</dbReference>
<evidence type="ECO:0000256" key="1">
    <source>
        <dbReference type="ARBA" id="ARBA00000822"/>
    </source>
</evidence>
<evidence type="ECO:0000256" key="13">
    <source>
        <dbReference type="SAM" id="SignalP"/>
    </source>
</evidence>
<dbReference type="FunFam" id="3.20.20.80:FF:000015">
    <property type="entry name" value="Acidic endochitinase SE2"/>
    <property type="match status" value="1"/>
</dbReference>
<dbReference type="Gene3D" id="3.20.20.80">
    <property type="entry name" value="Glycosidases"/>
    <property type="match status" value="1"/>
</dbReference>
<organism evidence="15 16">
    <name type="scientific">Psophocarpus tetragonolobus</name>
    <name type="common">Winged bean</name>
    <name type="synonym">Dolichos tetragonolobus</name>
    <dbReference type="NCBI Taxonomy" id="3891"/>
    <lineage>
        <taxon>Eukaryota</taxon>
        <taxon>Viridiplantae</taxon>
        <taxon>Streptophyta</taxon>
        <taxon>Embryophyta</taxon>
        <taxon>Tracheophyta</taxon>
        <taxon>Spermatophyta</taxon>
        <taxon>Magnoliopsida</taxon>
        <taxon>eudicotyledons</taxon>
        <taxon>Gunneridae</taxon>
        <taxon>Pentapetalae</taxon>
        <taxon>rosids</taxon>
        <taxon>fabids</taxon>
        <taxon>Fabales</taxon>
        <taxon>Fabaceae</taxon>
        <taxon>Papilionoideae</taxon>
        <taxon>50 kb inversion clade</taxon>
        <taxon>NPAAA clade</taxon>
        <taxon>indigoferoid/millettioid clade</taxon>
        <taxon>Phaseoleae</taxon>
        <taxon>Psophocarpus</taxon>
    </lineage>
</organism>
<evidence type="ECO:0000256" key="9">
    <source>
        <dbReference type="ARBA" id="ARBA00023277"/>
    </source>
</evidence>
<dbReference type="GO" id="GO:0006032">
    <property type="term" value="P:chitin catabolic process"/>
    <property type="evidence" value="ECO:0007669"/>
    <property type="project" value="UniProtKB-KW"/>
</dbReference>
<dbReference type="GO" id="GO:0000272">
    <property type="term" value="P:polysaccharide catabolic process"/>
    <property type="evidence" value="ECO:0007669"/>
    <property type="project" value="UniProtKB-KW"/>
</dbReference>
<gene>
    <name evidence="15" type="ORF">VNO78_19547</name>
</gene>
<dbReference type="EC" id="3.2.1.14" evidence="4"/>
<evidence type="ECO:0000256" key="4">
    <source>
        <dbReference type="ARBA" id="ARBA00012729"/>
    </source>
</evidence>